<comment type="subcellular location">
    <subcellularLocation>
        <location evidence="1">Cell membrane</location>
        <topology evidence="1">Multi-pass membrane protein</topology>
    </subcellularLocation>
</comment>
<feature type="transmembrane region" description="Helical" evidence="6">
    <location>
        <begin position="86"/>
        <end position="107"/>
    </location>
</feature>
<dbReference type="Pfam" id="PF03631">
    <property type="entry name" value="Virul_fac_BrkB"/>
    <property type="match status" value="1"/>
</dbReference>
<evidence type="ECO:0000256" key="4">
    <source>
        <dbReference type="ARBA" id="ARBA00022989"/>
    </source>
</evidence>
<protein>
    <submittedName>
        <fullName evidence="7">YihY/virulence factor BrkB family protein</fullName>
    </submittedName>
</protein>
<evidence type="ECO:0000256" key="1">
    <source>
        <dbReference type="ARBA" id="ARBA00004651"/>
    </source>
</evidence>
<dbReference type="Proteomes" id="UP000502118">
    <property type="component" value="Chromosome"/>
</dbReference>
<feature type="transmembrane region" description="Helical" evidence="6">
    <location>
        <begin position="305"/>
        <end position="329"/>
    </location>
</feature>
<keyword evidence="8" id="KW-1185">Reference proteome</keyword>
<dbReference type="InterPro" id="IPR017039">
    <property type="entry name" value="Virul_fac_BrkB"/>
</dbReference>
<feature type="transmembrane region" description="Helical" evidence="6">
    <location>
        <begin position="145"/>
        <end position="168"/>
    </location>
</feature>
<name>A0A6M4JDA4_9MOLU</name>
<dbReference type="GO" id="GO:0005886">
    <property type="term" value="C:plasma membrane"/>
    <property type="evidence" value="ECO:0007669"/>
    <property type="project" value="UniProtKB-SubCell"/>
</dbReference>
<organism evidence="7 8">
    <name type="scientific">Mycoplasma miroungirhinis</name>
    <dbReference type="NCBI Taxonomy" id="754516"/>
    <lineage>
        <taxon>Bacteria</taxon>
        <taxon>Bacillati</taxon>
        <taxon>Mycoplasmatota</taxon>
        <taxon>Mollicutes</taxon>
        <taxon>Mycoplasmataceae</taxon>
        <taxon>Mycoplasma</taxon>
    </lineage>
</organism>
<keyword evidence="4 6" id="KW-1133">Transmembrane helix</keyword>
<dbReference type="EMBL" id="CP053097">
    <property type="protein sequence ID" value="QJR44036.1"/>
    <property type="molecule type" value="Genomic_DNA"/>
</dbReference>
<feature type="transmembrane region" description="Helical" evidence="6">
    <location>
        <begin position="231"/>
        <end position="250"/>
    </location>
</feature>
<dbReference type="RefSeq" id="WP_171112689.1">
    <property type="nucleotide sequence ID" value="NZ_CP053097.1"/>
</dbReference>
<evidence type="ECO:0000313" key="7">
    <source>
        <dbReference type="EMBL" id="QJR44036.1"/>
    </source>
</evidence>
<dbReference type="AlphaFoldDB" id="A0A6M4JDA4"/>
<accession>A0A6M4JDA4</accession>
<feature type="transmembrane region" description="Helical" evidence="6">
    <location>
        <begin position="262"/>
        <end position="285"/>
    </location>
</feature>
<evidence type="ECO:0000256" key="2">
    <source>
        <dbReference type="ARBA" id="ARBA00022475"/>
    </source>
</evidence>
<evidence type="ECO:0000313" key="8">
    <source>
        <dbReference type="Proteomes" id="UP000502118"/>
    </source>
</evidence>
<keyword evidence="3 6" id="KW-0812">Transmembrane</keyword>
<evidence type="ECO:0000256" key="6">
    <source>
        <dbReference type="SAM" id="Phobius"/>
    </source>
</evidence>
<feature type="transmembrane region" description="Helical" evidence="6">
    <location>
        <begin position="189"/>
        <end position="211"/>
    </location>
</feature>
<proteinExistence type="predicted"/>
<dbReference type="KEGG" id="mmio:HLA92_01105"/>
<gene>
    <name evidence="7" type="ORF">HLA92_01105</name>
</gene>
<sequence>MLKKPKTGWNNHKKNKFQKFKHNLSLLKFNHSTNVFQKVTRFLIYFILKVSLKKYLKNDNEKTHSIVLETHKKIHSHEFAFIPSGFSLYLFMSFIPILSIISSIGYINKDYDETIHFVLGKIIPGIENIIPNFFGHGNVVSQTDIFVGIFFIISAFWISSAGYSKFVQSNSILYEHKNLGSWARNRLKGLWIVICMTILLFVVFLMLVSFLTFLKKSAGYQFSDWQFSLTFYLILPFLIFSFFFIVYILLYHYSPLFRLKYAYVMPGVWISAIPTSIFVIIFGFLTSLFNYKKFGLISSFMYIELFLITMSYFTYTGVLINASFYKTFISTQTIDKKIKQIKKHR</sequence>
<keyword evidence="5 6" id="KW-0472">Membrane</keyword>
<keyword evidence="2" id="KW-1003">Cell membrane</keyword>
<evidence type="ECO:0000256" key="3">
    <source>
        <dbReference type="ARBA" id="ARBA00022692"/>
    </source>
</evidence>
<reference evidence="7 8" key="1">
    <citation type="submission" date="2020-05" db="EMBL/GenBank/DDBJ databases">
        <title>Novel Mycoplasma species detected in Mirounga angustirostris (northern elephant seal) from the USA.</title>
        <authorList>
            <person name="Volokhov D.V."/>
        </authorList>
    </citation>
    <scope>NUCLEOTIDE SEQUENCE [LARGE SCALE GENOMIC DNA]</scope>
    <source>
        <strain evidence="7 8">Mirounga ES2806-NAS</strain>
    </source>
</reference>
<evidence type="ECO:0000256" key="5">
    <source>
        <dbReference type="ARBA" id="ARBA00023136"/>
    </source>
</evidence>